<feature type="compositionally biased region" description="Low complexity" evidence="1">
    <location>
        <begin position="97"/>
        <end position="107"/>
    </location>
</feature>
<evidence type="ECO:0000256" key="1">
    <source>
        <dbReference type="SAM" id="MobiDB-lite"/>
    </source>
</evidence>
<evidence type="ECO:0000313" key="2">
    <source>
        <dbReference type="EMBL" id="MDI1485352.1"/>
    </source>
</evidence>
<feature type="compositionally biased region" description="Polar residues" evidence="1">
    <location>
        <begin position="226"/>
        <end position="240"/>
    </location>
</feature>
<feature type="region of interest" description="Disordered" evidence="1">
    <location>
        <begin position="1"/>
        <end position="240"/>
    </location>
</feature>
<organism evidence="2 3">
    <name type="scientific">Ramalina farinacea</name>
    <dbReference type="NCBI Taxonomy" id="258253"/>
    <lineage>
        <taxon>Eukaryota</taxon>
        <taxon>Fungi</taxon>
        <taxon>Dikarya</taxon>
        <taxon>Ascomycota</taxon>
        <taxon>Pezizomycotina</taxon>
        <taxon>Lecanoromycetes</taxon>
        <taxon>OSLEUM clade</taxon>
        <taxon>Lecanoromycetidae</taxon>
        <taxon>Lecanorales</taxon>
        <taxon>Lecanorineae</taxon>
        <taxon>Ramalinaceae</taxon>
        <taxon>Ramalina</taxon>
    </lineage>
</organism>
<feature type="region of interest" description="Disordered" evidence="1">
    <location>
        <begin position="309"/>
        <end position="366"/>
    </location>
</feature>
<gene>
    <name evidence="2" type="primary">STU1_1</name>
    <name evidence="2" type="ORF">OHK93_000489</name>
</gene>
<dbReference type="Proteomes" id="UP001161017">
    <property type="component" value="Unassembled WGS sequence"/>
</dbReference>
<reference evidence="2" key="1">
    <citation type="journal article" date="2023" name="Genome Biol. Evol.">
        <title>First Whole Genome Sequence and Flow Cytometry Genome Size Data for the Lichen-Forming Fungus Ramalina farinacea (Ascomycota).</title>
        <authorList>
            <person name="Llewellyn T."/>
            <person name="Mian S."/>
            <person name="Hill R."/>
            <person name="Leitch I.J."/>
            <person name="Gaya E."/>
        </authorList>
    </citation>
    <scope>NUCLEOTIDE SEQUENCE</scope>
    <source>
        <strain evidence="2">LIQ254RAFAR</strain>
    </source>
</reference>
<dbReference type="EMBL" id="JAPUFD010000001">
    <property type="protein sequence ID" value="MDI1485352.1"/>
    <property type="molecule type" value="Genomic_DNA"/>
</dbReference>
<dbReference type="Gene3D" id="1.25.10.10">
    <property type="entry name" value="Leucine-rich Repeat Variant"/>
    <property type="match status" value="1"/>
</dbReference>
<keyword evidence="3" id="KW-1185">Reference proteome</keyword>
<dbReference type="InterPro" id="IPR011989">
    <property type="entry name" value="ARM-like"/>
</dbReference>
<name>A0AA43QEY7_9LECA</name>
<evidence type="ECO:0000313" key="3">
    <source>
        <dbReference type="Proteomes" id="UP001161017"/>
    </source>
</evidence>
<dbReference type="InterPro" id="IPR016024">
    <property type="entry name" value="ARM-type_fold"/>
</dbReference>
<comment type="caution">
    <text evidence="2">The sequence shown here is derived from an EMBL/GenBank/DDBJ whole genome shotgun (WGS) entry which is preliminary data.</text>
</comment>
<feature type="compositionally biased region" description="Polar residues" evidence="1">
    <location>
        <begin position="268"/>
        <end position="285"/>
    </location>
</feature>
<dbReference type="AlphaFoldDB" id="A0AA43QEY7"/>
<accession>A0AA43QEY7</accession>
<proteinExistence type="predicted"/>
<feature type="region of interest" description="Disordered" evidence="1">
    <location>
        <begin position="253"/>
        <end position="288"/>
    </location>
</feature>
<feature type="compositionally biased region" description="Low complexity" evidence="1">
    <location>
        <begin position="171"/>
        <end position="182"/>
    </location>
</feature>
<sequence>MAGLSQTHQDMLVKHSANPHPIPASSVAGVAAAPSGKPAFSKSVGAGSSRPSIKETIAAQKRAQAAHRGIADRPGSAAGTVSPTKNVAPPRPATAMSTSSRHVSSQSVGTLSSAPVRPRRRADNARPVTADAPVSKLPRAETPKGSPANSPARPRPKTPGLAASAFKFAPRKASSPATSPAKSKPDKKPASAETSPTKAAEDFTMVIPDLNKGVTSGADFSRDNPILSNHSSPSRHSITPNTLALDVSNLSINDEASRPVNQPIPKESSGSPTQGAQRISMSPRNLASRKEHLQIRALGIQDQRPLKVYEDPVSDGSGATQPTPVFPRTPRALGELPVNEPASSNRKVLVEPSSPSKLGDLRPNHERKEYQAITEKQWEDLSRSEVKKVDNSERIENPMVARKIMDSAIVRIQARSLDVHGFRKLQSVIRHAPDDVWEDGYKFQELLMPLLEFLEASPKFKDVPDALRDQDVKTQMLVALKLLLKTQHQWFEPFFPQAICAIITTRKHYHPSTHMVAGLEETIEEIIEGDEHPNASLSAVLDLLEVDRSKDNQAMALWTLSGLLAQCHRKGEVPDLERLGHVGNDFLANSKPNIRRAALEMILAIRPFVQDNRFWELLAGTSNEQKRLITYYLARQESAQK</sequence>
<feature type="compositionally biased region" description="Low complexity" evidence="1">
    <location>
        <begin position="23"/>
        <end position="39"/>
    </location>
</feature>
<protein>
    <submittedName>
        <fullName evidence="2">Suppressor of tub2 mutation</fullName>
    </submittedName>
</protein>
<dbReference type="SUPFAM" id="SSF48371">
    <property type="entry name" value="ARM repeat"/>
    <property type="match status" value="1"/>
</dbReference>